<organism evidence="14 15">
    <name type="scientific">Lupinus luteus</name>
    <name type="common">European yellow lupine</name>
    <dbReference type="NCBI Taxonomy" id="3873"/>
    <lineage>
        <taxon>Eukaryota</taxon>
        <taxon>Viridiplantae</taxon>
        <taxon>Streptophyta</taxon>
        <taxon>Embryophyta</taxon>
        <taxon>Tracheophyta</taxon>
        <taxon>Spermatophyta</taxon>
        <taxon>Magnoliopsida</taxon>
        <taxon>eudicotyledons</taxon>
        <taxon>Gunneridae</taxon>
        <taxon>Pentapetalae</taxon>
        <taxon>rosids</taxon>
        <taxon>fabids</taxon>
        <taxon>Fabales</taxon>
        <taxon>Fabaceae</taxon>
        <taxon>Papilionoideae</taxon>
        <taxon>50 kb inversion clade</taxon>
        <taxon>genistoids sensu lato</taxon>
        <taxon>core genistoids</taxon>
        <taxon>Genisteae</taxon>
        <taxon>Lupinus</taxon>
    </lineage>
</organism>
<evidence type="ECO:0000256" key="4">
    <source>
        <dbReference type="ARBA" id="ARBA00013229"/>
    </source>
</evidence>
<dbReference type="FunFam" id="2.160.20.10:FF:000013">
    <property type="entry name" value="Pectinesterase"/>
    <property type="match status" value="1"/>
</dbReference>
<comment type="function">
    <text evidence="10">Acts in the modification of cell walls via demethylesterification of cell wall pectin.</text>
</comment>
<dbReference type="InterPro" id="IPR033131">
    <property type="entry name" value="Pectinesterase_Asp_AS"/>
</dbReference>
<evidence type="ECO:0000256" key="2">
    <source>
        <dbReference type="ARBA" id="ARBA00005184"/>
    </source>
</evidence>
<dbReference type="Pfam" id="PF01095">
    <property type="entry name" value="Pectinesterase"/>
    <property type="match status" value="1"/>
</dbReference>
<evidence type="ECO:0000256" key="10">
    <source>
        <dbReference type="ARBA" id="ARBA00057335"/>
    </source>
</evidence>
<keyword evidence="6 12" id="KW-0378">Hydrolase</keyword>
<evidence type="ECO:0000313" key="15">
    <source>
        <dbReference type="Proteomes" id="UP001497480"/>
    </source>
</evidence>
<protein>
    <recommendedName>
        <fullName evidence="4 12">Pectinesterase</fullName>
        <ecNumber evidence="4 12">3.1.1.11</ecNumber>
    </recommendedName>
</protein>
<comment type="subcellular location">
    <subcellularLocation>
        <location evidence="1">Secreted</location>
        <location evidence="1">Cell wall</location>
    </subcellularLocation>
</comment>
<comment type="similarity">
    <text evidence="3">Belongs to the pectinesterase family.</text>
</comment>
<gene>
    <name evidence="14" type="ORF">LLUT_LOCUS11975</name>
</gene>
<keyword evidence="5" id="KW-0964">Secreted</keyword>
<dbReference type="InterPro" id="IPR000070">
    <property type="entry name" value="Pectinesterase_cat"/>
</dbReference>
<dbReference type="InterPro" id="IPR011050">
    <property type="entry name" value="Pectin_lyase_fold/virulence"/>
</dbReference>
<evidence type="ECO:0000256" key="9">
    <source>
        <dbReference type="ARBA" id="ARBA00047928"/>
    </source>
</evidence>
<dbReference type="Proteomes" id="UP001497480">
    <property type="component" value="Unassembled WGS sequence"/>
</dbReference>
<evidence type="ECO:0000256" key="5">
    <source>
        <dbReference type="ARBA" id="ARBA00022512"/>
    </source>
</evidence>
<keyword evidence="5" id="KW-0134">Cell wall</keyword>
<proteinExistence type="inferred from homology"/>
<accession>A0AAV1WNH8</accession>
<reference evidence="14 15" key="1">
    <citation type="submission" date="2024-03" db="EMBL/GenBank/DDBJ databases">
        <authorList>
            <person name="Martinez-Hernandez J."/>
        </authorList>
    </citation>
    <scope>NUCLEOTIDE SEQUENCE [LARGE SCALE GENOMIC DNA]</scope>
</reference>
<dbReference type="InterPro" id="IPR012334">
    <property type="entry name" value="Pectin_lyas_fold"/>
</dbReference>
<dbReference type="GO" id="GO:0042545">
    <property type="term" value="P:cell wall modification"/>
    <property type="evidence" value="ECO:0007669"/>
    <property type="project" value="UniProtKB-UniRule"/>
</dbReference>
<feature type="chain" id="PRO_5043097110" description="Pectinesterase" evidence="12">
    <location>
        <begin position="23"/>
        <end position="335"/>
    </location>
</feature>
<evidence type="ECO:0000256" key="11">
    <source>
        <dbReference type="PROSITE-ProRule" id="PRU10040"/>
    </source>
</evidence>
<keyword evidence="15" id="KW-1185">Reference proteome</keyword>
<keyword evidence="8" id="KW-0325">Glycoprotein</keyword>
<sequence length="335" mass="36884">MHNSKNFIPFSFLILIFRFSNALDCSSPPKVIDVNQSGQGGSFTTIQSAIDSIPVTNTQWTHIRISAGTYTETVFIAKNRPCIFLEGAGSSSTIVQASNHDTMSTSPTLTSLAEDIIAKDITFQNTYNNPGFAHANAVGILPALAAKVEGDRSAFYNCAFKGVQDTLWDRSGLHYYNNCYIQGAIDFIFGDGQSIYEKCTINVTTGIDGPIIDGVITAQKRESMDSTTGFVFKECTISGTKWKAELGRAYGPYSRVIIANSYLSDIVRPEGWSTWGKSEENLVYVEVNNTGSGANNPNRVKWMKTLSEDELKSFLDISYVDIDGWIAKQRKANNF</sequence>
<evidence type="ECO:0000256" key="6">
    <source>
        <dbReference type="ARBA" id="ARBA00022801"/>
    </source>
</evidence>
<evidence type="ECO:0000256" key="7">
    <source>
        <dbReference type="ARBA" id="ARBA00023085"/>
    </source>
</evidence>
<feature type="active site" evidence="11">
    <location>
        <position position="186"/>
    </location>
</feature>
<dbReference type="Gene3D" id="2.160.20.10">
    <property type="entry name" value="Single-stranded right-handed beta-helix, Pectin lyase-like"/>
    <property type="match status" value="1"/>
</dbReference>
<dbReference type="PROSITE" id="PS00503">
    <property type="entry name" value="PECTINESTERASE_2"/>
    <property type="match status" value="1"/>
</dbReference>
<comment type="pathway">
    <text evidence="2 12">Glycan metabolism; pectin degradation; 2-dehydro-3-deoxy-D-gluconate from pectin: step 1/5.</text>
</comment>
<evidence type="ECO:0000259" key="13">
    <source>
        <dbReference type="Pfam" id="PF01095"/>
    </source>
</evidence>
<dbReference type="EC" id="3.1.1.11" evidence="4 12"/>
<dbReference type="SUPFAM" id="SSF51126">
    <property type="entry name" value="Pectin lyase-like"/>
    <property type="match status" value="1"/>
</dbReference>
<evidence type="ECO:0000256" key="3">
    <source>
        <dbReference type="ARBA" id="ARBA00008891"/>
    </source>
</evidence>
<comment type="caution">
    <text evidence="14">The sequence shown here is derived from an EMBL/GenBank/DDBJ whole genome shotgun (WGS) entry which is preliminary data.</text>
</comment>
<comment type="catalytic activity">
    <reaction evidence="9 12">
        <text>[(1-&gt;4)-alpha-D-galacturonosyl methyl ester](n) + n H2O = [(1-&gt;4)-alpha-D-galacturonosyl](n) + n methanol + n H(+)</text>
        <dbReference type="Rhea" id="RHEA:22380"/>
        <dbReference type="Rhea" id="RHEA-COMP:14570"/>
        <dbReference type="Rhea" id="RHEA-COMP:14573"/>
        <dbReference type="ChEBI" id="CHEBI:15377"/>
        <dbReference type="ChEBI" id="CHEBI:15378"/>
        <dbReference type="ChEBI" id="CHEBI:17790"/>
        <dbReference type="ChEBI" id="CHEBI:140522"/>
        <dbReference type="ChEBI" id="CHEBI:140523"/>
        <dbReference type="EC" id="3.1.1.11"/>
    </reaction>
</comment>
<dbReference type="PANTHER" id="PTHR31321:SF134">
    <property type="entry name" value="PECTINESTERASE"/>
    <property type="match status" value="1"/>
</dbReference>
<dbReference type="AlphaFoldDB" id="A0AAV1WNH8"/>
<dbReference type="EMBL" id="CAXHTB010000008">
    <property type="protein sequence ID" value="CAL0310915.1"/>
    <property type="molecule type" value="Genomic_DNA"/>
</dbReference>
<feature type="signal peptide" evidence="12">
    <location>
        <begin position="1"/>
        <end position="22"/>
    </location>
</feature>
<dbReference type="PANTHER" id="PTHR31321">
    <property type="entry name" value="ACYL-COA THIOESTER HYDROLASE YBHC-RELATED"/>
    <property type="match status" value="1"/>
</dbReference>
<evidence type="ECO:0000256" key="8">
    <source>
        <dbReference type="ARBA" id="ARBA00023180"/>
    </source>
</evidence>
<evidence type="ECO:0000256" key="12">
    <source>
        <dbReference type="RuleBase" id="RU000589"/>
    </source>
</evidence>
<keyword evidence="12" id="KW-0732">Signal</keyword>
<evidence type="ECO:0000256" key="1">
    <source>
        <dbReference type="ARBA" id="ARBA00004191"/>
    </source>
</evidence>
<keyword evidence="7 12" id="KW-0063">Aspartyl esterase</keyword>
<dbReference type="GO" id="GO:0045490">
    <property type="term" value="P:pectin catabolic process"/>
    <property type="evidence" value="ECO:0007669"/>
    <property type="project" value="UniProtKB-UniRule"/>
</dbReference>
<dbReference type="GO" id="GO:0030599">
    <property type="term" value="F:pectinesterase activity"/>
    <property type="evidence" value="ECO:0007669"/>
    <property type="project" value="UniProtKB-UniRule"/>
</dbReference>
<evidence type="ECO:0000313" key="14">
    <source>
        <dbReference type="EMBL" id="CAL0310915.1"/>
    </source>
</evidence>
<name>A0AAV1WNH8_LUPLU</name>
<feature type="domain" description="Pectinesterase catalytic" evidence="13">
    <location>
        <begin position="34"/>
        <end position="314"/>
    </location>
</feature>